<sequence length="129" mass="14629">MKFHEVTARLEQALSGISYENLDLSDEIKEQVELVLAPFRRAKGRFDSPDVELHGDLLSLYSKNEAATDPAILRRLVDKLELTGIAELTQESLALHEMVTFSRRDPRESIEKMPTFIMKGSVCSHHATF</sequence>
<comment type="caution">
    <text evidence="2">The sequence shown here is derived from an EMBL/GenBank/DDBJ whole genome shotgun (WGS) entry which is preliminary data.</text>
</comment>
<dbReference type="Proteomes" id="UP000315295">
    <property type="component" value="Unassembled WGS sequence"/>
</dbReference>
<dbReference type="Pfam" id="PF25368">
    <property type="entry name" value="PUB10_N"/>
    <property type="match status" value="1"/>
</dbReference>
<reference evidence="2 3" key="1">
    <citation type="journal article" date="2019" name="G3 (Bethesda)">
        <title>Sequencing of a Wild Apple (Malus baccata) Genome Unravels the Differences Between Cultivated and Wild Apple Species Regarding Disease Resistance and Cold Tolerance.</title>
        <authorList>
            <person name="Chen X."/>
        </authorList>
    </citation>
    <scope>NUCLEOTIDE SEQUENCE [LARGE SCALE GENOMIC DNA]</scope>
    <source>
        <strain evidence="3">cv. Shandingzi</strain>
        <tissue evidence="2">Leaves</tissue>
    </source>
</reference>
<gene>
    <name evidence="2" type="ORF">C1H46_042731</name>
</gene>
<protein>
    <recommendedName>
        <fullName evidence="1">PUB 12/19-like N-terminal domain-containing protein</fullName>
    </recommendedName>
</protein>
<evidence type="ECO:0000313" key="2">
    <source>
        <dbReference type="EMBL" id="TQD71738.1"/>
    </source>
</evidence>
<dbReference type="STRING" id="106549.A0A540KBW8"/>
<accession>A0A540KBW8</accession>
<dbReference type="AlphaFoldDB" id="A0A540KBW8"/>
<name>A0A540KBW8_MALBA</name>
<dbReference type="InterPro" id="IPR057623">
    <property type="entry name" value="PUB12-19-like_N"/>
</dbReference>
<dbReference type="EMBL" id="VIEB01001498">
    <property type="protein sequence ID" value="TQD71738.1"/>
    <property type="molecule type" value="Genomic_DNA"/>
</dbReference>
<evidence type="ECO:0000313" key="3">
    <source>
        <dbReference type="Proteomes" id="UP000315295"/>
    </source>
</evidence>
<proteinExistence type="predicted"/>
<evidence type="ECO:0000259" key="1">
    <source>
        <dbReference type="Pfam" id="PF25368"/>
    </source>
</evidence>
<organism evidence="2 3">
    <name type="scientific">Malus baccata</name>
    <name type="common">Siberian crab apple</name>
    <name type="synonym">Pyrus baccata</name>
    <dbReference type="NCBI Taxonomy" id="106549"/>
    <lineage>
        <taxon>Eukaryota</taxon>
        <taxon>Viridiplantae</taxon>
        <taxon>Streptophyta</taxon>
        <taxon>Embryophyta</taxon>
        <taxon>Tracheophyta</taxon>
        <taxon>Spermatophyta</taxon>
        <taxon>Magnoliopsida</taxon>
        <taxon>eudicotyledons</taxon>
        <taxon>Gunneridae</taxon>
        <taxon>Pentapetalae</taxon>
        <taxon>rosids</taxon>
        <taxon>fabids</taxon>
        <taxon>Rosales</taxon>
        <taxon>Rosaceae</taxon>
        <taxon>Amygdaloideae</taxon>
        <taxon>Maleae</taxon>
        <taxon>Malus</taxon>
    </lineage>
</organism>
<keyword evidence="3" id="KW-1185">Reference proteome</keyword>
<feature type="domain" description="PUB 12/19-like N-terminal" evidence="1">
    <location>
        <begin position="2"/>
        <end position="43"/>
    </location>
</feature>